<dbReference type="FunFam" id="3.40.50.300:FF:000006">
    <property type="entry name" value="DNA-binding transcriptional regulator NtrC"/>
    <property type="match status" value="1"/>
</dbReference>
<organism evidence="6 7">
    <name type="scientific">Salimicrobium halophilum</name>
    <dbReference type="NCBI Taxonomy" id="86666"/>
    <lineage>
        <taxon>Bacteria</taxon>
        <taxon>Bacillati</taxon>
        <taxon>Bacillota</taxon>
        <taxon>Bacilli</taxon>
        <taxon>Bacillales</taxon>
        <taxon>Bacillaceae</taxon>
        <taxon>Salimicrobium</taxon>
    </lineage>
</organism>
<dbReference type="InterPro" id="IPR002197">
    <property type="entry name" value="HTH_Fis"/>
</dbReference>
<keyword evidence="2" id="KW-0067">ATP-binding</keyword>
<dbReference type="EMBL" id="FNEV01000006">
    <property type="protein sequence ID" value="SDJ52613.1"/>
    <property type="molecule type" value="Genomic_DNA"/>
</dbReference>
<evidence type="ECO:0000313" key="7">
    <source>
        <dbReference type="Proteomes" id="UP000199225"/>
    </source>
</evidence>
<dbReference type="GO" id="GO:0005524">
    <property type="term" value="F:ATP binding"/>
    <property type="evidence" value="ECO:0007669"/>
    <property type="project" value="UniProtKB-KW"/>
</dbReference>
<accession>A0A1G8UFM6</accession>
<sequence>METYDIHNIPNDIFIKLLNELDVGIHVIDRSGKTIIYNKKMREIEAMAGEEVMAKDLLDVFSFEKSGSSTLVDALREGKTTKHLKQTYFNNKGREITTINDSFPIHKDGEVIGAMEITKDVTRFEQVIKENVLQKQHTTFTFEKIIGESEPITRVIEEAKRATRTSSSVLIVGETGTGKELFAQSIHNGSSRAEGPFVSQNCAAIPDTLMESVLFGTKKGAFTGAVDRPGLFEQADGGTLLLDEINSLDSSLQAKLLRVLQERQVRRVGDTKDKKVDVRIMATTNEDPLDAIAETRLRKDLYYRLSVVTLFIPPLRHRIDDLPLLLQHFFDKYNTLFHMNVKGITPEASAILRQHEWAGNVRELEHTIEGTMNLMVDEEIVTPEHLPMRFRKKYSFPESQASDNTLEETVNNFEKRYIEQKLKENDGNISRTAKNLGISRQSLQYRLKKHQLS</sequence>
<dbReference type="InterPro" id="IPR000014">
    <property type="entry name" value="PAS"/>
</dbReference>
<dbReference type="PRINTS" id="PR01590">
    <property type="entry name" value="HTHFIS"/>
</dbReference>
<dbReference type="Gene3D" id="3.40.50.300">
    <property type="entry name" value="P-loop containing nucleotide triphosphate hydrolases"/>
    <property type="match status" value="1"/>
</dbReference>
<evidence type="ECO:0000259" key="5">
    <source>
        <dbReference type="PROSITE" id="PS50045"/>
    </source>
</evidence>
<dbReference type="InterPro" id="IPR058031">
    <property type="entry name" value="AAA_lid_NorR"/>
</dbReference>
<dbReference type="InterPro" id="IPR035965">
    <property type="entry name" value="PAS-like_dom_sf"/>
</dbReference>
<dbReference type="Gene3D" id="3.30.450.20">
    <property type="entry name" value="PAS domain"/>
    <property type="match status" value="1"/>
</dbReference>
<name>A0A1G8UFM6_9BACI</name>
<dbReference type="InterPro" id="IPR025662">
    <property type="entry name" value="Sigma_54_int_dom_ATP-bd_1"/>
</dbReference>
<dbReference type="Gene3D" id="1.10.10.60">
    <property type="entry name" value="Homeodomain-like"/>
    <property type="match status" value="1"/>
</dbReference>
<protein>
    <submittedName>
        <fullName evidence="6">Arginine utilization regulatory protein</fullName>
    </submittedName>
</protein>
<dbReference type="PANTHER" id="PTHR32071">
    <property type="entry name" value="TRANSCRIPTIONAL REGULATORY PROTEIN"/>
    <property type="match status" value="1"/>
</dbReference>
<dbReference type="PROSITE" id="PS00676">
    <property type="entry name" value="SIGMA54_INTERACT_2"/>
    <property type="match status" value="1"/>
</dbReference>
<keyword evidence="7" id="KW-1185">Reference proteome</keyword>
<dbReference type="Pfam" id="PF25601">
    <property type="entry name" value="AAA_lid_14"/>
    <property type="match status" value="1"/>
</dbReference>
<evidence type="ECO:0000256" key="4">
    <source>
        <dbReference type="ARBA" id="ARBA00023163"/>
    </source>
</evidence>
<dbReference type="GO" id="GO:0043565">
    <property type="term" value="F:sequence-specific DNA binding"/>
    <property type="evidence" value="ECO:0007669"/>
    <property type="project" value="InterPro"/>
</dbReference>
<keyword evidence="3" id="KW-0805">Transcription regulation</keyword>
<dbReference type="SUPFAM" id="SSF55785">
    <property type="entry name" value="PYP-like sensor domain (PAS domain)"/>
    <property type="match status" value="1"/>
</dbReference>
<dbReference type="PROSITE" id="PS50045">
    <property type="entry name" value="SIGMA54_INTERACT_4"/>
    <property type="match status" value="1"/>
</dbReference>
<keyword evidence="1" id="KW-0547">Nucleotide-binding</keyword>
<dbReference type="Gene3D" id="1.10.8.60">
    <property type="match status" value="1"/>
</dbReference>
<dbReference type="PROSITE" id="PS00675">
    <property type="entry name" value="SIGMA54_INTERACT_1"/>
    <property type="match status" value="1"/>
</dbReference>
<dbReference type="InterPro" id="IPR003593">
    <property type="entry name" value="AAA+_ATPase"/>
</dbReference>
<dbReference type="SUPFAM" id="SSF52540">
    <property type="entry name" value="P-loop containing nucleoside triphosphate hydrolases"/>
    <property type="match status" value="1"/>
</dbReference>
<dbReference type="GO" id="GO:0006355">
    <property type="term" value="P:regulation of DNA-templated transcription"/>
    <property type="evidence" value="ECO:0007669"/>
    <property type="project" value="InterPro"/>
</dbReference>
<feature type="domain" description="Sigma-54 factor interaction" evidence="5">
    <location>
        <begin position="145"/>
        <end position="373"/>
    </location>
</feature>
<evidence type="ECO:0000313" key="6">
    <source>
        <dbReference type="EMBL" id="SDJ52613.1"/>
    </source>
</evidence>
<gene>
    <name evidence="6" type="ORF">SAMN04490247_2239</name>
</gene>
<proteinExistence type="predicted"/>
<dbReference type="InterPro" id="IPR013656">
    <property type="entry name" value="PAS_4"/>
</dbReference>
<evidence type="ECO:0000256" key="3">
    <source>
        <dbReference type="ARBA" id="ARBA00023015"/>
    </source>
</evidence>
<dbReference type="Proteomes" id="UP000199225">
    <property type="component" value="Unassembled WGS sequence"/>
</dbReference>
<dbReference type="InterPro" id="IPR025943">
    <property type="entry name" value="Sigma_54_int_dom_ATP-bd_2"/>
</dbReference>
<dbReference type="AlphaFoldDB" id="A0A1G8UFM6"/>
<keyword evidence="4" id="KW-0804">Transcription</keyword>
<dbReference type="CDD" id="cd00009">
    <property type="entry name" value="AAA"/>
    <property type="match status" value="1"/>
</dbReference>
<dbReference type="InterPro" id="IPR002078">
    <property type="entry name" value="Sigma_54_int"/>
</dbReference>
<evidence type="ECO:0000256" key="2">
    <source>
        <dbReference type="ARBA" id="ARBA00022840"/>
    </source>
</evidence>
<dbReference type="Pfam" id="PF00158">
    <property type="entry name" value="Sigma54_activat"/>
    <property type="match status" value="1"/>
</dbReference>
<dbReference type="NCBIfam" id="TIGR00229">
    <property type="entry name" value="sensory_box"/>
    <property type="match status" value="1"/>
</dbReference>
<reference evidence="7" key="1">
    <citation type="submission" date="2016-10" db="EMBL/GenBank/DDBJ databases">
        <authorList>
            <person name="Varghese N."/>
            <person name="Submissions S."/>
        </authorList>
    </citation>
    <scope>NUCLEOTIDE SEQUENCE [LARGE SCALE GENOMIC DNA]</scope>
    <source>
        <strain evidence="7">DSM 4771</strain>
    </source>
</reference>
<evidence type="ECO:0000256" key="1">
    <source>
        <dbReference type="ARBA" id="ARBA00022741"/>
    </source>
</evidence>
<dbReference type="SUPFAM" id="SSF46689">
    <property type="entry name" value="Homeodomain-like"/>
    <property type="match status" value="1"/>
</dbReference>
<dbReference type="Pfam" id="PF02954">
    <property type="entry name" value="HTH_8"/>
    <property type="match status" value="1"/>
</dbReference>
<dbReference type="SMART" id="SM00382">
    <property type="entry name" value="AAA"/>
    <property type="match status" value="1"/>
</dbReference>
<dbReference type="InterPro" id="IPR027417">
    <property type="entry name" value="P-loop_NTPase"/>
</dbReference>
<dbReference type="PANTHER" id="PTHR32071:SF74">
    <property type="entry name" value="TRANSCRIPTIONAL ACTIVATOR ROCR"/>
    <property type="match status" value="1"/>
</dbReference>
<dbReference type="STRING" id="86666.SAMN04490247_2239"/>
<dbReference type="InterPro" id="IPR009057">
    <property type="entry name" value="Homeodomain-like_sf"/>
</dbReference>
<dbReference type="Pfam" id="PF08448">
    <property type="entry name" value="PAS_4"/>
    <property type="match status" value="1"/>
</dbReference>
<dbReference type="RefSeq" id="WP_245688154.1">
    <property type="nucleotide sequence ID" value="NZ_FNEV01000006.1"/>
</dbReference>